<reference evidence="1" key="2">
    <citation type="journal article" date="2015" name="Data Brief">
        <title>Shoot transcriptome of the giant reed, Arundo donax.</title>
        <authorList>
            <person name="Barrero R.A."/>
            <person name="Guerrero F.D."/>
            <person name="Moolhuijzen P."/>
            <person name="Goolsby J.A."/>
            <person name="Tidwell J."/>
            <person name="Bellgard S.E."/>
            <person name="Bellgard M.I."/>
        </authorList>
    </citation>
    <scope>NUCLEOTIDE SEQUENCE</scope>
    <source>
        <tissue evidence="1">Shoot tissue taken approximately 20 cm above the soil surface</tissue>
    </source>
</reference>
<reference evidence="1" key="1">
    <citation type="submission" date="2014-09" db="EMBL/GenBank/DDBJ databases">
        <authorList>
            <person name="Magalhaes I.L.F."/>
            <person name="Oliveira U."/>
            <person name="Santos F.R."/>
            <person name="Vidigal T.H.D.A."/>
            <person name="Brescovit A.D."/>
            <person name="Santos A.J."/>
        </authorList>
    </citation>
    <scope>NUCLEOTIDE SEQUENCE</scope>
    <source>
        <tissue evidence="1">Shoot tissue taken approximately 20 cm above the soil surface</tissue>
    </source>
</reference>
<organism evidence="1">
    <name type="scientific">Arundo donax</name>
    <name type="common">Giant reed</name>
    <name type="synonym">Donax arundinaceus</name>
    <dbReference type="NCBI Taxonomy" id="35708"/>
    <lineage>
        <taxon>Eukaryota</taxon>
        <taxon>Viridiplantae</taxon>
        <taxon>Streptophyta</taxon>
        <taxon>Embryophyta</taxon>
        <taxon>Tracheophyta</taxon>
        <taxon>Spermatophyta</taxon>
        <taxon>Magnoliopsida</taxon>
        <taxon>Liliopsida</taxon>
        <taxon>Poales</taxon>
        <taxon>Poaceae</taxon>
        <taxon>PACMAD clade</taxon>
        <taxon>Arundinoideae</taxon>
        <taxon>Arundineae</taxon>
        <taxon>Arundo</taxon>
    </lineage>
</organism>
<protein>
    <submittedName>
        <fullName evidence="1">Uncharacterized protein</fullName>
    </submittedName>
</protein>
<evidence type="ECO:0000313" key="1">
    <source>
        <dbReference type="EMBL" id="JAD37195.1"/>
    </source>
</evidence>
<dbReference type="EMBL" id="GBRH01260700">
    <property type="protein sequence ID" value="JAD37195.1"/>
    <property type="molecule type" value="Transcribed_RNA"/>
</dbReference>
<sequence>MPEACLLSISEMNLRGQLKEIIFCNGTIKAHSCPWFVRLVPLLPWPS</sequence>
<name>A0A0A8ZKE2_ARUDO</name>
<accession>A0A0A8ZKE2</accession>
<dbReference type="AlphaFoldDB" id="A0A0A8ZKE2"/>
<proteinExistence type="predicted"/>